<evidence type="ECO:0000313" key="6">
    <source>
        <dbReference type="Proteomes" id="UP000247620"/>
    </source>
</evidence>
<evidence type="ECO:0000256" key="2">
    <source>
        <dbReference type="ARBA" id="ARBA00023315"/>
    </source>
</evidence>
<dbReference type="InterPro" id="IPR016181">
    <property type="entry name" value="Acyl_CoA_acyltransferase"/>
</dbReference>
<feature type="domain" description="N-acetyltransferase" evidence="4">
    <location>
        <begin position="8"/>
        <end position="178"/>
    </location>
</feature>
<dbReference type="AlphaFoldDB" id="A0A2V4HRL1"/>
<comment type="similarity">
    <text evidence="3">Belongs to the acetyltransferase family. RimJ subfamily.</text>
</comment>
<keyword evidence="1 5" id="KW-0808">Transferase</keyword>
<dbReference type="InterPro" id="IPR051531">
    <property type="entry name" value="N-acetyltransferase"/>
</dbReference>
<proteinExistence type="inferred from homology"/>
<dbReference type="Gene3D" id="3.40.630.30">
    <property type="match status" value="1"/>
</dbReference>
<evidence type="ECO:0000313" key="5">
    <source>
        <dbReference type="EMBL" id="PYB73770.1"/>
    </source>
</evidence>
<dbReference type="RefSeq" id="WP_102681954.1">
    <property type="nucleotide sequence ID" value="NZ_CP151184.1"/>
</dbReference>
<accession>A0A2V4HRL1</accession>
<dbReference type="InterPro" id="IPR000182">
    <property type="entry name" value="GNAT_dom"/>
</dbReference>
<comment type="caution">
    <text evidence="5">The sequence shown here is derived from an EMBL/GenBank/DDBJ whole genome shotgun (WGS) entry which is preliminary data.</text>
</comment>
<dbReference type="Pfam" id="PF13302">
    <property type="entry name" value="Acetyltransf_3"/>
    <property type="match status" value="1"/>
</dbReference>
<dbReference type="GO" id="GO:0016747">
    <property type="term" value="F:acyltransferase activity, transferring groups other than amino-acyl groups"/>
    <property type="evidence" value="ECO:0007669"/>
    <property type="project" value="InterPro"/>
</dbReference>
<organism evidence="5 6">
    <name type="scientific">Pseudomonas soli</name>
    <dbReference type="NCBI Taxonomy" id="1306993"/>
    <lineage>
        <taxon>Bacteria</taxon>
        <taxon>Pseudomonadati</taxon>
        <taxon>Pseudomonadota</taxon>
        <taxon>Gammaproteobacteria</taxon>
        <taxon>Pseudomonadales</taxon>
        <taxon>Pseudomonadaceae</taxon>
        <taxon>Pseudomonas</taxon>
    </lineage>
</organism>
<sequence>MSLETTRLLLRPWRDTDAADLYEFAKDQRVGPIAGWPRHTSVENSAEIIRTVFNHPEVYAVELRENRRAVGCVGILIGGDSNFEISAQEGEIAYWIGVPYWGQGLIPEAVREVMRHAFETLKLKALWCGYFANNSQSFVAQSKCGFRHHHTEENKYNPFLQDYRTEHISRITYEQWLEHTKEGTFRAG</sequence>
<dbReference type="SUPFAM" id="SSF55729">
    <property type="entry name" value="Acyl-CoA N-acyltransferases (Nat)"/>
    <property type="match status" value="1"/>
</dbReference>
<evidence type="ECO:0000256" key="1">
    <source>
        <dbReference type="ARBA" id="ARBA00022679"/>
    </source>
</evidence>
<gene>
    <name evidence="5" type="ORF">DMX07_24970</name>
</gene>
<evidence type="ECO:0000256" key="3">
    <source>
        <dbReference type="ARBA" id="ARBA00038502"/>
    </source>
</evidence>
<dbReference type="PANTHER" id="PTHR43792:SF8">
    <property type="entry name" value="[RIBOSOMAL PROTEIN US5]-ALANINE N-ACETYLTRANSFERASE"/>
    <property type="match status" value="1"/>
</dbReference>
<reference evidence="5 6" key="1">
    <citation type="submission" date="2018-06" db="EMBL/GenBank/DDBJ databases">
        <title>Pseudomonas diversity within urban Lake Michigan freshwaters.</title>
        <authorList>
            <person name="Batrich M."/>
            <person name="Hatzopoulos T."/>
            <person name="Putonti C."/>
        </authorList>
    </citation>
    <scope>NUCLEOTIDE SEQUENCE [LARGE SCALE GENOMIC DNA]</scope>
    <source>
        <strain evidence="5 6">LBp-160603</strain>
    </source>
</reference>
<dbReference type="Proteomes" id="UP000247620">
    <property type="component" value="Unassembled WGS sequence"/>
</dbReference>
<dbReference type="PANTHER" id="PTHR43792">
    <property type="entry name" value="GNAT FAMILY, PUTATIVE (AFU_ORTHOLOGUE AFUA_3G00765)-RELATED-RELATED"/>
    <property type="match status" value="1"/>
</dbReference>
<name>A0A2V4HRL1_9PSED</name>
<protein>
    <submittedName>
        <fullName evidence="5">N-acetyltransferase</fullName>
    </submittedName>
</protein>
<dbReference type="EMBL" id="QJRO01000031">
    <property type="protein sequence ID" value="PYB73770.1"/>
    <property type="molecule type" value="Genomic_DNA"/>
</dbReference>
<evidence type="ECO:0000259" key="4">
    <source>
        <dbReference type="PROSITE" id="PS51186"/>
    </source>
</evidence>
<keyword evidence="2" id="KW-0012">Acyltransferase</keyword>
<dbReference type="PROSITE" id="PS51186">
    <property type="entry name" value="GNAT"/>
    <property type="match status" value="1"/>
</dbReference>